<gene>
    <name evidence="4" type="ORF">GO988_11620</name>
</gene>
<dbReference type="AlphaFoldDB" id="A0A7K1TEY9"/>
<dbReference type="GO" id="GO:0000160">
    <property type="term" value="P:phosphorelay signal transduction system"/>
    <property type="evidence" value="ECO:0007669"/>
    <property type="project" value="InterPro"/>
</dbReference>
<accession>A0A7K1TEY9</accession>
<dbReference type="InterPro" id="IPR001789">
    <property type="entry name" value="Sig_transdc_resp-reg_receiver"/>
</dbReference>
<dbReference type="SMART" id="SM00448">
    <property type="entry name" value="REC"/>
    <property type="match status" value="1"/>
</dbReference>
<comment type="caution">
    <text evidence="4">The sequence shown here is derived from an EMBL/GenBank/DDBJ whole genome shotgun (WGS) entry which is preliminary data.</text>
</comment>
<feature type="modified residue" description="4-aspartylphosphate" evidence="2">
    <location>
        <position position="56"/>
    </location>
</feature>
<protein>
    <submittedName>
        <fullName evidence="4">Response regulator</fullName>
    </submittedName>
</protein>
<dbReference type="PANTHER" id="PTHR44591">
    <property type="entry name" value="STRESS RESPONSE REGULATOR PROTEIN 1"/>
    <property type="match status" value="1"/>
</dbReference>
<sequence>MFTLKKTLLVIDDEPAIQLILEHYFSGEYEVILTSNGQEAIAWLRQGNMVDAIVADYEMPFMNGLDFIRELRASPSHENTPLLILSGTDETSKKILCLKQGADDYVVKPFNPEELEIRIQKVLGRVGV</sequence>
<evidence type="ECO:0000313" key="4">
    <source>
        <dbReference type="EMBL" id="MVN76974.1"/>
    </source>
</evidence>
<dbReference type="RefSeq" id="WP_157565547.1">
    <property type="nucleotide sequence ID" value="NZ_WQKZ01000003.1"/>
</dbReference>
<dbReference type="Proteomes" id="UP000441336">
    <property type="component" value="Unassembled WGS sequence"/>
</dbReference>
<reference evidence="4 5" key="1">
    <citation type="submission" date="2019-12" db="EMBL/GenBank/DDBJ databases">
        <title>Hymenobacter sp. HMF4947 Genome sequencing and assembly.</title>
        <authorList>
            <person name="Kang H."/>
            <person name="Cha I."/>
            <person name="Kim H."/>
            <person name="Joh K."/>
        </authorList>
    </citation>
    <scope>NUCLEOTIDE SEQUENCE [LARGE SCALE GENOMIC DNA]</scope>
    <source>
        <strain evidence="4 5">HMF4947</strain>
    </source>
</reference>
<keyword evidence="1 2" id="KW-0597">Phosphoprotein</keyword>
<dbReference type="InterPro" id="IPR011006">
    <property type="entry name" value="CheY-like_superfamily"/>
</dbReference>
<dbReference type="Gene3D" id="3.40.50.2300">
    <property type="match status" value="1"/>
</dbReference>
<feature type="domain" description="Response regulatory" evidence="3">
    <location>
        <begin position="7"/>
        <end position="123"/>
    </location>
</feature>
<dbReference type="EMBL" id="WQKZ01000003">
    <property type="protein sequence ID" value="MVN76974.1"/>
    <property type="molecule type" value="Genomic_DNA"/>
</dbReference>
<name>A0A7K1TEY9_9BACT</name>
<dbReference type="PROSITE" id="PS50110">
    <property type="entry name" value="RESPONSE_REGULATORY"/>
    <property type="match status" value="1"/>
</dbReference>
<organism evidence="4 5">
    <name type="scientific">Hymenobacter ginkgonis</name>
    <dbReference type="NCBI Taxonomy" id="2682976"/>
    <lineage>
        <taxon>Bacteria</taxon>
        <taxon>Pseudomonadati</taxon>
        <taxon>Bacteroidota</taxon>
        <taxon>Cytophagia</taxon>
        <taxon>Cytophagales</taxon>
        <taxon>Hymenobacteraceae</taxon>
        <taxon>Hymenobacter</taxon>
    </lineage>
</organism>
<keyword evidence="5" id="KW-1185">Reference proteome</keyword>
<dbReference type="PANTHER" id="PTHR44591:SF3">
    <property type="entry name" value="RESPONSE REGULATORY DOMAIN-CONTAINING PROTEIN"/>
    <property type="match status" value="1"/>
</dbReference>
<evidence type="ECO:0000256" key="2">
    <source>
        <dbReference type="PROSITE-ProRule" id="PRU00169"/>
    </source>
</evidence>
<evidence type="ECO:0000313" key="5">
    <source>
        <dbReference type="Proteomes" id="UP000441336"/>
    </source>
</evidence>
<proteinExistence type="predicted"/>
<evidence type="ECO:0000259" key="3">
    <source>
        <dbReference type="PROSITE" id="PS50110"/>
    </source>
</evidence>
<evidence type="ECO:0000256" key="1">
    <source>
        <dbReference type="ARBA" id="ARBA00022553"/>
    </source>
</evidence>
<dbReference type="Pfam" id="PF00072">
    <property type="entry name" value="Response_reg"/>
    <property type="match status" value="1"/>
</dbReference>
<dbReference type="InterPro" id="IPR050595">
    <property type="entry name" value="Bact_response_regulator"/>
</dbReference>
<dbReference type="SUPFAM" id="SSF52172">
    <property type="entry name" value="CheY-like"/>
    <property type="match status" value="1"/>
</dbReference>